<sequence>MKKLQRVRHRPDIQIFNLAFEAMQGNQPSYYRTFGTRNPEHGWEWMFLVFVTLADRLMESAEWDDSQPSLWTCHIVFAKWGTTFIKTQHEREDPEQAIRDMVDLLKSKDGSSPELQILLKSENEDSRREELSKNIQMFLAEFEKIVM</sequence>
<protein>
    <submittedName>
        <fullName evidence="1">Uncharacterized protein</fullName>
    </submittedName>
</protein>
<name>A0A2M7V2E9_9BACT</name>
<dbReference type="EMBL" id="PFPI01000054">
    <property type="protein sequence ID" value="PIZ92600.1"/>
    <property type="molecule type" value="Genomic_DNA"/>
</dbReference>
<dbReference type="AlphaFoldDB" id="A0A2M7V2E9"/>
<accession>A0A2M7V2E9</accession>
<dbReference type="Proteomes" id="UP000230078">
    <property type="component" value="Unassembled WGS sequence"/>
</dbReference>
<evidence type="ECO:0000313" key="1">
    <source>
        <dbReference type="EMBL" id="PIZ92600.1"/>
    </source>
</evidence>
<gene>
    <name evidence="1" type="ORF">COX83_03875</name>
</gene>
<comment type="caution">
    <text evidence="1">The sequence shown here is derived from an EMBL/GenBank/DDBJ whole genome shotgun (WGS) entry which is preliminary data.</text>
</comment>
<evidence type="ECO:0000313" key="2">
    <source>
        <dbReference type="Proteomes" id="UP000230078"/>
    </source>
</evidence>
<reference evidence="2" key="1">
    <citation type="submission" date="2017-09" db="EMBL/GenBank/DDBJ databases">
        <title>Depth-based differentiation of microbial function through sediment-hosted aquifers and enrichment of novel symbionts in the deep terrestrial subsurface.</title>
        <authorList>
            <person name="Probst A.J."/>
            <person name="Ladd B."/>
            <person name="Jarett J.K."/>
            <person name="Geller-Mcgrath D.E."/>
            <person name="Sieber C.M.K."/>
            <person name="Emerson J.B."/>
            <person name="Anantharaman K."/>
            <person name="Thomas B.C."/>
            <person name="Malmstrom R."/>
            <person name="Stieglmeier M."/>
            <person name="Klingl A."/>
            <person name="Woyke T."/>
            <person name="Ryan C.M."/>
            <person name="Banfield J.F."/>
        </authorList>
    </citation>
    <scope>NUCLEOTIDE SEQUENCE [LARGE SCALE GENOMIC DNA]</scope>
</reference>
<proteinExistence type="predicted"/>
<organism evidence="1 2">
    <name type="scientific">Candidatus Magasanikbacteria bacterium CG_4_10_14_0_2_um_filter_41_31</name>
    <dbReference type="NCBI Taxonomy" id="1974639"/>
    <lineage>
        <taxon>Bacteria</taxon>
        <taxon>Candidatus Magasanikiibacteriota</taxon>
    </lineage>
</organism>